<protein>
    <recommendedName>
        <fullName evidence="11">Blue pigment (Indigoidine) exporter</fullName>
    </recommendedName>
</protein>
<evidence type="ECO:0000313" key="9">
    <source>
        <dbReference type="EMBL" id="GAA4479822.1"/>
    </source>
</evidence>
<feature type="transmembrane region" description="Helical" evidence="6">
    <location>
        <begin position="156"/>
        <end position="174"/>
    </location>
</feature>
<feature type="transmembrane region" description="Helical" evidence="6">
    <location>
        <begin position="47"/>
        <end position="65"/>
    </location>
</feature>
<proteinExistence type="inferred from homology"/>
<feature type="transmembrane region" description="Helical" evidence="6">
    <location>
        <begin position="130"/>
        <end position="150"/>
    </location>
</feature>
<evidence type="ECO:0000259" key="7">
    <source>
        <dbReference type="Pfam" id="PF00892"/>
    </source>
</evidence>
<dbReference type="PANTHER" id="PTHR32322">
    <property type="entry name" value="INNER MEMBRANE TRANSPORTER"/>
    <property type="match status" value="1"/>
</dbReference>
<accession>A0ABP8P191</accession>
<dbReference type="Pfam" id="PF00892">
    <property type="entry name" value="EamA"/>
    <property type="match status" value="2"/>
</dbReference>
<feature type="transmembrane region" description="Helical" evidence="6">
    <location>
        <begin position="247"/>
        <end position="266"/>
    </location>
</feature>
<evidence type="ECO:0000256" key="2">
    <source>
        <dbReference type="ARBA" id="ARBA00007362"/>
    </source>
</evidence>
<evidence type="ECO:0000259" key="8">
    <source>
        <dbReference type="Pfam" id="PF13460"/>
    </source>
</evidence>
<dbReference type="Gene3D" id="3.40.50.720">
    <property type="entry name" value="NAD(P)-binding Rossmann-like Domain"/>
    <property type="match status" value="1"/>
</dbReference>
<dbReference type="InterPro" id="IPR000620">
    <property type="entry name" value="EamA_dom"/>
</dbReference>
<evidence type="ECO:0000256" key="3">
    <source>
        <dbReference type="ARBA" id="ARBA00022692"/>
    </source>
</evidence>
<dbReference type="Pfam" id="PF13460">
    <property type="entry name" value="NAD_binding_10"/>
    <property type="match status" value="1"/>
</dbReference>
<comment type="similarity">
    <text evidence="2">Belongs to the EamA transporter family.</text>
</comment>
<feature type="transmembrane region" description="Helical" evidence="6">
    <location>
        <begin position="186"/>
        <end position="208"/>
    </location>
</feature>
<evidence type="ECO:0000256" key="4">
    <source>
        <dbReference type="ARBA" id="ARBA00022989"/>
    </source>
</evidence>
<keyword evidence="4 6" id="KW-1133">Transmembrane helix</keyword>
<feature type="transmembrane region" description="Helical" evidence="6">
    <location>
        <begin position="77"/>
        <end position="96"/>
    </location>
</feature>
<feature type="transmembrane region" description="Helical" evidence="6">
    <location>
        <begin position="220"/>
        <end position="240"/>
    </location>
</feature>
<name>A0ABP8P191_9NOCA</name>
<feature type="domain" description="EamA" evidence="7">
    <location>
        <begin position="156"/>
        <end position="288"/>
    </location>
</feature>
<dbReference type="Gene3D" id="1.10.3730.20">
    <property type="match status" value="1"/>
</dbReference>
<evidence type="ECO:0000313" key="10">
    <source>
        <dbReference type="Proteomes" id="UP001501183"/>
    </source>
</evidence>
<comment type="subcellular location">
    <subcellularLocation>
        <location evidence="1">Membrane</location>
        <topology evidence="1">Multi-pass membrane protein</topology>
    </subcellularLocation>
</comment>
<dbReference type="InterPro" id="IPR037185">
    <property type="entry name" value="EmrE-like"/>
</dbReference>
<dbReference type="Proteomes" id="UP001501183">
    <property type="component" value="Unassembled WGS sequence"/>
</dbReference>
<comment type="caution">
    <text evidence="9">The sequence shown here is derived from an EMBL/GenBank/DDBJ whole genome shotgun (WGS) entry which is preliminary data.</text>
</comment>
<keyword evidence="10" id="KW-1185">Reference proteome</keyword>
<keyword evidence="3 6" id="KW-0812">Transmembrane</keyword>
<reference evidence="10" key="1">
    <citation type="journal article" date="2019" name="Int. J. Syst. Evol. Microbiol.">
        <title>The Global Catalogue of Microorganisms (GCM) 10K type strain sequencing project: providing services to taxonomists for standard genome sequencing and annotation.</title>
        <authorList>
            <consortium name="The Broad Institute Genomics Platform"/>
            <consortium name="The Broad Institute Genome Sequencing Center for Infectious Disease"/>
            <person name="Wu L."/>
            <person name="Ma J."/>
        </authorList>
    </citation>
    <scope>NUCLEOTIDE SEQUENCE [LARGE SCALE GENOMIC DNA]</scope>
    <source>
        <strain evidence="10">JCM 32206</strain>
    </source>
</reference>
<dbReference type="InterPro" id="IPR050638">
    <property type="entry name" value="AA-Vitamin_Transporters"/>
</dbReference>
<gene>
    <name evidence="9" type="ORF">GCM10023094_25460</name>
</gene>
<dbReference type="SUPFAM" id="SSF103481">
    <property type="entry name" value="Multidrug resistance efflux transporter EmrE"/>
    <property type="match status" value="2"/>
</dbReference>
<evidence type="ECO:0000256" key="5">
    <source>
        <dbReference type="ARBA" id="ARBA00023136"/>
    </source>
</evidence>
<dbReference type="InterPro" id="IPR036291">
    <property type="entry name" value="NAD(P)-bd_dom_sf"/>
</dbReference>
<dbReference type="PANTHER" id="PTHR32322:SF2">
    <property type="entry name" value="EAMA DOMAIN-CONTAINING PROTEIN"/>
    <property type="match status" value="1"/>
</dbReference>
<dbReference type="EMBL" id="BAABFB010000043">
    <property type="protein sequence ID" value="GAA4479822.1"/>
    <property type="molecule type" value="Genomic_DNA"/>
</dbReference>
<organism evidence="9 10">
    <name type="scientific">Rhodococcus olei</name>
    <dbReference type="NCBI Taxonomy" id="2161675"/>
    <lineage>
        <taxon>Bacteria</taxon>
        <taxon>Bacillati</taxon>
        <taxon>Actinomycetota</taxon>
        <taxon>Actinomycetes</taxon>
        <taxon>Mycobacteriales</taxon>
        <taxon>Nocardiaceae</taxon>
        <taxon>Rhodococcus</taxon>
    </lineage>
</organism>
<dbReference type="SUPFAM" id="SSF51735">
    <property type="entry name" value="NAD(P)-binding Rossmann-fold domains"/>
    <property type="match status" value="1"/>
</dbReference>
<feature type="domain" description="NAD(P)-binding" evidence="8">
    <location>
        <begin position="315"/>
        <end position="509"/>
    </location>
</feature>
<evidence type="ECO:0000256" key="1">
    <source>
        <dbReference type="ARBA" id="ARBA00004141"/>
    </source>
</evidence>
<feature type="domain" description="EamA" evidence="7">
    <location>
        <begin position="22"/>
        <end position="146"/>
    </location>
</feature>
<dbReference type="InterPro" id="IPR016040">
    <property type="entry name" value="NAD(P)-bd_dom"/>
</dbReference>
<sequence>MTTTTTPAPLTTTAARTGWTALTAIAPAVWGTTYIVTTHLLPAGHPLFAALMRSLPAGLIALLLSRRLPHGSWWWKSAVLGVLNMGAFFPLLFLAAQHLPGGVAATLGAAQPIVVAFLAVAILHERLSTWRIAWGVVGVLGVALVVLGPGAALDPIGLLAGLAGAVSMGTGVVLTKRWGRPDDVGALGLAGWQLTAAGLVLLAPALLVDGIPPGIDGPAVAGYLWLGLVGALLSYTIWFAGIRRLPVTATALLGLLSPLVAAILGATLAGEALTLVQLAGFAVALTAMVAGQFTPRHAPVNEEGTHPVMKIAVFGATGMAGSAIVTEALTRGHVVTALSRRPDVEVDRDRLAVQALDVADPDTLDPVLAEVDTAVLSIRLAPGDEQRLAPLTHGFLDAAARSGTRVLVVGGSAPLRSPDDPDRLVIDDPNRVPDGWRAVAQASLDQFRVCQDHPYGEWTYVSPPAVLEPGARAGRYRRGVTTLLTDDSGDSRITAGDLAIAVVDELESPGDDRHFTVARDHTA</sequence>
<evidence type="ECO:0000256" key="6">
    <source>
        <dbReference type="SAM" id="Phobius"/>
    </source>
</evidence>
<dbReference type="RefSeq" id="WP_345345355.1">
    <property type="nucleotide sequence ID" value="NZ_BAABFB010000043.1"/>
</dbReference>
<evidence type="ECO:0008006" key="11">
    <source>
        <dbReference type="Google" id="ProtNLM"/>
    </source>
</evidence>
<feature type="transmembrane region" description="Helical" evidence="6">
    <location>
        <begin position="102"/>
        <end position="123"/>
    </location>
</feature>
<keyword evidence="5 6" id="KW-0472">Membrane</keyword>